<reference evidence="8" key="1">
    <citation type="submission" date="2020-05" db="EMBL/GenBank/DDBJ databases">
        <authorList>
            <person name="Chiriac C."/>
            <person name="Salcher M."/>
            <person name="Ghai R."/>
            <person name="Kavagutti S V."/>
        </authorList>
    </citation>
    <scope>NUCLEOTIDE SEQUENCE</scope>
</reference>
<dbReference type="SMART" id="SM01142">
    <property type="entry name" value="DSHCT"/>
    <property type="match status" value="1"/>
</dbReference>
<evidence type="ECO:0000256" key="1">
    <source>
        <dbReference type="ARBA" id="ARBA00022741"/>
    </source>
</evidence>
<dbReference type="GO" id="GO:0005524">
    <property type="term" value="F:ATP binding"/>
    <property type="evidence" value="ECO:0007669"/>
    <property type="project" value="UniProtKB-KW"/>
</dbReference>
<sequence length="884" mass="98183">MTNRENFIAQLGFSLDKFQVKALDAIDQGKSVLVAAPTGSGKTVIGEYAVARALSRGGKCFYTTPLKALSNQKFSDLREKYGDKSVGLLTGDNSVNASASILVMTTEVLRNMIYADSSALEGLESVVLDEVHYLQDRHRGPVWEEVIVHLPLEVDLVCLSATVSNAEQFSDWIETVRGATTVIIEEKRPVDLRHRYLVAERDVDELIMLPVFVDDALPSPPNPDAVRLDRRTSRGPRGVPRPARRLVPPRRAEMLERLDQEEMLPAIVFTFSRAGCDEAVRQCVAARLSYTNAEERQKIAELIDKHTAQISDDDLAVLEFGSWRAGLEAGISSHHAGLIPPFKEAVEEGFTQGLLKVVFATETLSLGINMPARTVVIEKLTKFTGEHHDFLTPGEYTQLTGRAGRRGIDSVGYAVVLWSPWTTFEQVAGLASRRTDALRSSFRPTYNMTVNLVDKYSPERSQQLLNLSFAQFYADRDVVAMETRLERRFKSLEEATKRAVSGYGDLESYRELLNTQKQERSAARKLGNDPKQRAVVEGLKPGDVLWLAGRGGKVLVLSQQTKRSSIQVLILLSTGRTARINPNEFPRISSPVGHIDLPTPYLPRDRSFQKVALRSLNRFTVPRDKRSSKKKRKNETLEKASKKTLGELIRAHPVSTDPDIVEILKAADERDLILSEIDKQRNRATKQSDSLAQKFERVQTLLEQWGYIAKWELTERGEILSRLYTEVDLLLAQSLAQGDLDGLTAPEIAAVVSCFTYESRGRDDDETNTYEQWPTKELGMRISAIEKTAKKIAKSETATGVPVSRGPDSGFVDIIYRWVNGNDLYEVLANSELAGGDFVRGTKQCIDVLRQCALVAPNPETQAVAAQAADIAQRGVVAAMGSVA</sequence>
<dbReference type="GO" id="GO:0004386">
    <property type="term" value="F:helicase activity"/>
    <property type="evidence" value="ECO:0007669"/>
    <property type="project" value="UniProtKB-KW"/>
</dbReference>
<evidence type="ECO:0000256" key="3">
    <source>
        <dbReference type="ARBA" id="ARBA00022806"/>
    </source>
</evidence>
<evidence type="ECO:0000259" key="6">
    <source>
        <dbReference type="PROSITE" id="PS51192"/>
    </source>
</evidence>
<dbReference type="Gene3D" id="3.40.50.300">
    <property type="entry name" value="P-loop containing nucleotide triphosphate hydrolases"/>
    <property type="match status" value="2"/>
</dbReference>
<feature type="domain" description="Helicase ATP-binding" evidence="6">
    <location>
        <begin position="23"/>
        <end position="181"/>
    </location>
</feature>
<dbReference type="GO" id="GO:0003676">
    <property type="term" value="F:nucleic acid binding"/>
    <property type="evidence" value="ECO:0007669"/>
    <property type="project" value="InterPro"/>
</dbReference>
<dbReference type="Pfam" id="PF00271">
    <property type="entry name" value="Helicase_C"/>
    <property type="match status" value="1"/>
</dbReference>
<evidence type="ECO:0000256" key="4">
    <source>
        <dbReference type="ARBA" id="ARBA00022840"/>
    </source>
</evidence>
<keyword evidence="1" id="KW-0547">Nucleotide-binding</keyword>
<dbReference type="Pfam" id="PF00270">
    <property type="entry name" value="DEAD"/>
    <property type="match status" value="1"/>
</dbReference>
<dbReference type="InterPro" id="IPR050699">
    <property type="entry name" value="RNA-DNA_Helicase"/>
</dbReference>
<dbReference type="CDD" id="cd18795">
    <property type="entry name" value="SF2_C_Ski2"/>
    <property type="match status" value="1"/>
</dbReference>
<evidence type="ECO:0000256" key="5">
    <source>
        <dbReference type="SAM" id="MobiDB-lite"/>
    </source>
</evidence>
<protein>
    <submittedName>
        <fullName evidence="8">Unannotated protein</fullName>
    </submittedName>
</protein>
<dbReference type="InterPro" id="IPR011545">
    <property type="entry name" value="DEAD/DEAH_box_helicase_dom"/>
</dbReference>
<dbReference type="Pfam" id="PF08148">
    <property type="entry name" value="DSHCT"/>
    <property type="match status" value="1"/>
</dbReference>
<keyword evidence="4" id="KW-0067">ATP-binding</keyword>
<dbReference type="EMBL" id="CAFBOF010000007">
    <property type="protein sequence ID" value="CAB4972915.1"/>
    <property type="molecule type" value="Genomic_DNA"/>
</dbReference>
<dbReference type="InterPro" id="IPR014001">
    <property type="entry name" value="Helicase_ATP-bd"/>
</dbReference>
<keyword evidence="2" id="KW-0378">Hydrolase</keyword>
<dbReference type="GO" id="GO:0016787">
    <property type="term" value="F:hydrolase activity"/>
    <property type="evidence" value="ECO:0007669"/>
    <property type="project" value="UniProtKB-KW"/>
</dbReference>
<dbReference type="PROSITE" id="PS51194">
    <property type="entry name" value="HELICASE_CTER"/>
    <property type="match status" value="1"/>
</dbReference>
<dbReference type="Pfam" id="PF26090">
    <property type="entry name" value="SH3_HelY"/>
    <property type="match status" value="1"/>
</dbReference>
<evidence type="ECO:0000313" key="8">
    <source>
        <dbReference type="EMBL" id="CAB4972915.1"/>
    </source>
</evidence>
<name>A0A6J7LZL6_9ZZZZ</name>
<dbReference type="PANTHER" id="PTHR12131:SF1">
    <property type="entry name" value="ATP-DEPENDENT RNA HELICASE SUPV3L1, MITOCHONDRIAL-RELATED"/>
    <property type="match status" value="1"/>
</dbReference>
<dbReference type="InterPro" id="IPR001650">
    <property type="entry name" value="Helicase_C-like"/>
</dbReference>
<dbReference type="InterPro" id="IPR058621">
    <property type="entry name" value="SH3_HelY"/>
</dbReference>
<feature type="domain" description="Helicase C-terminal" evidence="7">
    <location>
        <begin position="257"/>
        <end position="454"/>
    </location>
</feature>
<evidence type="ECO:0000256" key="2">
    <source>
        <dbReference type="ARBA" id="ARBA00022801"/>
    </source>
</evidence>
<dbReference type="SMART" id="SM00487">
    <property type="entry name" value="DEXDc"/>
    <property type="match status" value="1"/>
</dbReference>
<evidence type="ECO:0000259" key="7">
    <source>
        <dbReference type="PROSITE" id="PS51194"/>
    </source>
</evidence>
<accession>A0A6J7LZL6</accession>
<proteinExistence type="predicted"/>
<dbReference type="InterPro" id="IPR027417">
    <property type="entry name" value="P-loop_NTPase"/>
</dbReference>
<gene>
    <name evidence="8" type="ORF">UFOPK3897_00593</name>
</gene>
<dbReference type="SMART" id="SM00490">
    <property type="entry name" value="HELICc"/>
    <property type="match status" value="1"/>
</dbReference>
<dbReference type="Gene3D" id="1.10.3380.30">
    <property type="match status" value="1"/>
</dbReference>
<dbReference type="AlphaFoldDB" id="A0A6J7LZL6"/>
<feature type="region of interest" description="Disordered" evidence="5">
    <location>
        <begin position="222"/>
        <end position="244"/>
    </location>
</feature>
<dbReference type="PROSITE" id="PS51192">
    <property type="entry name" value="HELICASE_ATP_BIND_1"/>
    <property type="match status" value="1"/>
</dbReference>
<dbReference type="InterPro" id="IPR012961">
    <property type="entry name" value="Ski2/MTR4_C"/>
</dbReference>
<organism evidence="8">
    <name type="scientific">freshwater metagenome</name>
    <dbReference type="NCBI Taxonomy" id="449393"/>
    <lineage>
        <taxon>unclassified sequences</taxon>
        <taxon>metagenomes</taxon>
        <taxon>ecological metagenomes</taxon>
    </lineage>
</organism>
<dbReference type="GO" id="GO:0055087">
    <property type="term" value="C:Ski complex"/>
    <property type="evidence" value="ECO:0007669"/>
    <property type="project" value="TreeGrafter"/>
</dbReference>
<keyword evidence="3" id="KW-0347">Helicase</keyword>
<dbReference type="GO" id="GO:0070478">
    <property type="term" value="P:nuclear-transcribed mRNA catabolic process, 3'-5' exonucleolytic nonsense-mediated decay"/>
    <property type="evidence" value="ECO:0007669"/>
    <property type="project" value="TreeGrafter"/>
</dbReference>
<dbReference type="SUPFAM" id="SSF52540">
    <property type="entry name" value="P-loop containing nucleoside triphosphate hydrolases"/>
    <property type="match status" value="1"/>
</dbReference>
<dbReference type="PANTHER" id="PTHR12131">
    <property type="entry name" value="ATP-DEPENDENT RNA AND DNA HELICASE"/>
    <property type="match status" value="1"/>
</dbReference>